<dbReference type="InterPro" id="IPR043504">
    <property type="entry name" value="Peptidase_S1_PA_chymotrypsin"/>
</dbReference>
<reference evidence="8" key="1">
    <citation type="submission" date="2021-03" db="EMBL/GenBank/DDBJ databases">
        <authorList>
            <person name="Bekaert M."/>
        </authorList>
    </citation>
    <scope>NUCLEOTIDE SEQUENCE</scope>
</reference>
<dbReference type="FunFam" id="2.40.10.10:FF:000036">
    <property type="entry name" value="Trypsin beta"/>
    <property type="match status" value="1"/>
</dbReference>
<protein>
    <recommendedName>
        <fullName evidence="7">Peptidase S1 domain-containing protein</fullName>
    </recommendedName>
</protein>
<dbReference type="SMART" id="SM00020">
    <property type="entry name" value="Tryp_SPc"/>
    <property type="match status" value="1"/>
</dbReference>
<dbReference type="InterPro" id="IPR001254">
    <property type="entry name" value="Trypsin_dom"/>
</dbReference>
<proteinExistence type="inferred from homology"/>
<keyword evidence="4 6" id="KW-0720">Serine protease</keyword>
<dbReference type="PRINTS" id="PR00722">
    <property type="entry name" value="CHYMOTRYPSIN"/>
</dbReference>
<evidence type="ECO:0000256" key="1">
    <source>
        <dbReference type="ARBA" id="ARBA00007664"/>
    </source>
</evidence>
<dbReference type="PANTHER" id="PTHR24276">
    <property type="entry name" value="POLYSERASE-RELATED"/>
    <property type="match status" value="1"/>
</dbReference>
<dbReference type="AlphaFoldDB" id="A0A8S3V186"/>
<keyword evidence="9" id="KW-1185">Reference proteome</keyword>
<dbReference type="InterPro" id="IPR050430">
    <property type="entry name" value="Peptidase_S1"/>
</dbReference>
<dbReference type="Proteomes" id="UP000683360">
    <property type="component" value="Unassembled WGS sequence"/>
</dbReference>
<evidence type="ECO:0000256" key="3">
    <source>
        <dbReference type="ARBA" id="ARBA00022801"/>
    </source>
</evidence>
<dbReference type="InterPro" id="IPR009003">
    <property type="entry name" value="Peptidase_S1_PA"/>
</dbReference>
<evidence type="ECO:0000256" key="5">
    <source>
        <dbReference type="ARBA" id="ARBA00023157"/>
    </source>
</evidence>
<keyword evidence="5" id="KW-1015">Disulfide bond</keyword>
<evidence type="ECO:0000313" key="9">
    <source>
        <dbReference type="Proteomes" id="UP000683360"/>
    </source>
</evidence>
<dbReference type="FunFam" id="2.40.10.10:FF:000004">
    <property type="entry name" value="Tryptase gamma 1"/>
    <property type="match status" value="1"/>
</dbReference>
<feature type="domain" description="Peptidase S1" evidence="7">
    <location>
        <begin position="31"/>
        <end position="267"/>
    </location>
</feature>
<dbReference type="SUPFAM" id="SSF50494">
    <property type="entry name" value="Trypsin-like serine proteases"/>
    <property type="match status" value="1"/>
</dbReference>
<dbReference type="GO" id="GO:0004252">
    <property type="term" value="F:serine-type endopeptidase activity"/>
    <property type="evidence" value="ECO:0007669"/>
    <property type="project" value="InterPro"/>
</dbReference>
<sequence length="273" mass="30360">MRKSPYYIVERTVTVEHVQLVGRAGDVSTKIFNGDNANIEDCPWQVSVQVKDEGKFIHDCGGSIIDNRWILTAAHCFRKTLPLSDFRVGAGNSNLDELEFRSVKKFYPHENYNQQLEISDIMLIELRRPFRFGSTINKISMDTNVDQDYTGESCKVSGWGNINGTGGITDTKLLKSTELTVISNESCSKQWEDPNLKTDNTKLCAQDLGRDVCNGDSGGALACGNADDSALKVVGIVSYGVAVCNGTMPDVYVRVSAFQDWIKKTKKDNYAYR</sequence>
<dbReference type="CDD" id="cd00190">
    <property type="entry name" value="Tryp_SPc"/>
    <property type="match status" value="1"/>
</dbReference>
<evidence type="ECO:0000256" key="2">
    <source>
        <dbReference type="ARBA" id="ARBA00022670"/>
    </source>
</evidence>
<dbReference type="InterPro" id="IPR001314">
    <property type="entry name" value="Peptidase_S1A"/>
</dbReference>
<keyword evidence="2 6" id="KW-0645">Protease</keyword>
<name>A0A8S3V186_MYTED</name>
<dbReference type="PROSITE" id="PS00134">
    <property type="entry name" value="TRYPSIN_HIS"/>
    <property type="match status" value="1"/>
</dbReference>
<comment type="caution">
    <text evidence="8">The sequence shown here is derived from an EMBL/GenBank/DDBJ whole genome shotgun (WGS) entry which is preliminary data.</text>
</comment>
<dbReference type="PANTHER" id="PTHR24276:SF91">
    <property type="entry name" value="AT26814P-RELATED"/>
    <property type="match status" value="1"/>
</dbReference>
<dbReference type="PROSITE" id="PS00135">
    <property type="entry name" value="TRYPSIN_SER"/>
    <property type="match status" value="1"/>
</dbReference>
<dbReference type="InterPro" id="IPR033116">
    <property type="entry name" value="TRYPSIN_SER"/>
</dbReference>
<evidence type="ECO:0000256" key="4">
    <source>
        <dbReference type="ARBA" id="ARBA00022825"/>
    </source>
</evidence>
<evidence type="ECO:0000313" key="8">
    <source>
        <dbReference type="EMBL" id="CAG2251501.1"/>
    </source>
</evidence>
<evidence type="ECO:0000259" key="7">
    <source>
        <dbReference type="PROSITE" id="PS50240"/>
    </source>
</evidence>
<comment type="similarity">
    <text evidence="1">Belongs to the peptidase S1 family.</text>
</comment>
<dbReference type="Pfam" id="PF00089">
    <property type="entry name" value="Trypsin"/>
    <property type="match status" value="1"/>
</dbReference>
<dbReference type="PROSITE" id="PS50240">
    <property type="entry name" value="TRYPSIN_DOM"/>
    <property type="match status" value="1"/>
</dbReference>
<gene>
    <name evidence="8" type="ORF">MEDL_63145</name>
</gene>
<evidence type="ECO:0000256" key="6">
    <source>
        <dbReference type="RuleBase" id="RU363034"/>
    </source>
</evidence>
<keyword evidence="3 6" id="KW-0378">Hydrolase</keyword>
<dbReference type="InterPro" id="IPR018114">
    <property type="entry name" value="TRYPSIN_HIS"/>
</dbReference>
<dbReference type="Gene3D" id="2.40.10.10">
    <property type="entry name" value="Trypsin-like serine proteases"/>
    <property type="match status" value="1"/>
</dbReference>
<organism evidence="8 9">
    <name type="scientific">Mytilus edulis</name>
    <name type="common">Blue mussel</name>
    <dbReference type="NCBI Taxonomy" id="6550"/>
    <lineage>
        <taxon>Eukaryota</taxon>
        <taxon>Metazoa</taxon>
        <taxon>Spiralia</taxon>
        <taxon>Lophotrochozoa</taxon>
        <taxon>Mollusca</taxon>
        <taxon>Bivalvia</taxon>
        <taxon>Autobranchia</taxon>
        <taxon>Pteriomorphia</taxon>
        <taxon>Mytilida</taxon>
        <taxon>Mytiloidea</taxon>
        <taxon>Mytilidae</taxon>
        <taxon>Mytilinae</taxon>
        <taxon>Mytilus</taxon>
    </lineage>
</organism>
<dbReference type="OrthoDB" id="6380398at2759"/>
<dbReference type="GO" id="GO:0006508">
    <property type="term" value="P:proteolysis"/>
    <property type="evidence" value="ECO:0007669"/>
    <property type="project" value="UniProtKB-KW"/>
</dbReference>
<dbReference type="EMBL" id="CAJPWZ010003090">
    <property type="protein sequence ID" value="CAG2251501.1"/>
    <property type="molecule type" value="Genomic_DNA"/>
</dbReference>
<accession>A0A8S3V186</accession>